<evidence type="ECO:0000313" key="3">
    <source>
        <dbReference type="Proteomes" id="UP000001056"/>
    </source>
</evidence>
<dbReference type="OrthoDB" id="5234231at2759"/>
<evidence type="ECO:0000256" key="1">
    <source>
        <dbReference type="SAM" id="MobiDB-lite"/>
    </source>
</evidence>
<dbReference type="InParanoid" id="Q2H4I4"/>
<sequence length="48" mass="5332">MSVCYCANFYVLRSGTSLTPGRLPEDSLWSLSQAQTRDPQPENRADGI</sequence>
<accession>Q2H4I4</accession>
<gene>
    <name evidence="2" type="ORF">CHGG_06431</name>
</gene>
<dbReference type="AlphaFoldDB" id="Q2H4I4"/>
<dbReference type="VEuPathDB" id="FungiDB:CHGG_06431"/>
<protein>
    <submittedName>
        <fullName evidence="2">Uncharacterized protein</fullName>
    </submittedName>
</protein>
<dbReference type="GeneID" id="4390897"/>
<dbReference type="Proteomes" id="UP000001056">
    <property type="component" value="Unassembled WGS sequence"/>
</dbReference>
<keyword evidence="3" id="KW-1185">Reference proteome</keyword>
<dbReference type="RefSeq" id="XP_001222526.1">
    <property type="nucleotide sequence ID" value="XM_001222525.1"/>
</dbReference>
<dbReference type="eggNOG" id="ENOG502T5ZI">
    <property type="taxonomic scope" value="Eukaryota"/>
</dbReference>
<feature type="region of interest" description="Disordered" evidence="1">
    <location>
        <begin position="29"/>
        <end position="48"/>
    </location>
</feature>
<proteinExistence type="predicted"/>
<feature type="compositionally biased region" description="Basic and acidic residues" evidence="1">
    <location>
        <begin position="39"/>
        <end position="48"/>
    </location>
</feature>
<evidence type="ECO:0000313" key="2">
    <source>
        <dbReference type="EMBL" id="EAQ89812.1"/>
    </source>
</evidence>
<name>Q2H4I4_CHAGB</name>
<reference evidence="3" key="1">
    <citation type="journal article" date="2015" name="Genome Announc.">
        <title>Draft genome sequence of the cellulolytic fungus Chaetomium globosum.</title>
        <authorList>
            <person name="Cuomo C.A."/>
            <person name="Untereiner W.A."/>
            <person name="Ma L.-J."/>
            <person name="Grabherr M."/>
            <person name="Birren B.W."/>
        </authorList>
    </citation>
    <scope>NUCLEOTIDE SEQUENCE [LARGE SCALE GENOMIC DNA]</scope>
    <source>
        <strain evidence="3">ATCC 6205 / CBS 148.51 / DSM 1962 / NBRC 6347 / NRRL 1970</strain>
    </source>
</reference>
<dbReference type="EMBL" id="CH408031">
    <property type="protein sequence ID" value="EAQ89812.1"/>
    <property type="molecule type" value="Genomic_DNA"/>
</dbReference>
<organism evidence="2 3">
    <name type="scientific">Chaetomium globosum (strain ATCC 6205 / CBS 148.51 / DSM 1962 / NBRC 6347 / NRRL 1970)</name>
    <name type="common">Soil fungus</name>
    <dbReference type="NCBI Taxonomy" id="306901"/>
    <lineage>
        <taxon>Eukaryota</taxon>
        <taxon>Fungi</taxon>
        <taxon>Dikarya</taxon>
        <taxon>Ascomycota</taxon>
        <taxon>Pezizomycotina</taxon>
        <taxon>Sordariomycetes</taxon>
        <taxon>Sordariomycetidae</taxon>
        <taxon>Sordariales</taxon>
        <taxon>Chaetomiaceae</taxon>
        <taxon>Chaetomium</taxon>
    </lineage>
</organism>
<dbReference type="HOGENOM" id="CLU_3159921_0_0_1"/>
<feature type="compositionally biased region" description="Polar residues" evidence="1">
    <location>
        <begin position="29"/>
        <end position="38"/>
    </location>
</feature>